<dbReference type="CDD" id="cd07067">
    <property type="entry name" value="HP_PGM_like"/>
    <property type="match status" value="1"/>
</dbReference>
<dbReference type="OrthoDB" id="9782128at2"/>
<dbReference type="GO" id="GO:0005737">
    <property type="term" value="C:cytoplasm"/>
    <property type="evidence" value="ECO:0007669"/>
    <property type="project" value="TreeGrafter"/>
</dbReference>
<dbReference type="GO" id="GO:0016791">
    <property type="term" value="F:phosphatase activity"/>
    <property type="evidence" value="ECO:0007669"/>
    <property type="project" value="TreeGrafter"/>
</dbReference>
<name>A0A4R5NLD2_9LACO</name>
<evidence type="ECO:0000313" key="4">
    <source>
        <dbReference type="Proteomes" id="UP000294854"/>
    </source>
</evidence>
<reference evidence="3 4" key="1">
    <citation type="journal article" date="2019" name="Appl. Microbiol. Biotechnol.">
        <title>Uncovering carbohydrate metabolism through a genotype-phenotype association study of 56 lactic acid bacteria genomes.</title>
        <authorList>
            <person name="Buron-Moles G."/>
            <person name="Chailyan A."/>
            <person name="Dolejs I."/>
            <person name="Forster J."/>
            <person name="Miks M.H."/>
        </authorList>
    </citation>
    <scope>NUCLEOTIDE SEQUENCE [LARGE SCALE GENOMIC DNA]</scope>
    <source>
        <strain evidence="3 4">ATCC 49373</strain>
    </source>
</reference>
<dbReference type="InterPro" id="IPR029033">
    <property type="entry name" value="His_PPase_superfam"/>
</dbReference>
<dbReference type="InterPro" id="IPR013078">
    <property type="entry name" value="His_Pase_superF_clade-1"/>
</dbReference>
<dbReference type="Gene3D" id="3.40.50.1240">
    <property type="entry name" value="Phosphoglycerate mutase-like"/>
    <property type="match status" value="1"/>
</dbReference>
<dbReference type="EMBL" id="PUFO01000068">
    <property type="protein sequence ID" value="TDG75104.1"/>
    <property type="molecule type" value="Genomic_DNA"/>
</dbReference>
<dbReference type="SUPFAM" id="SSF53254">
    <property type="entry name" value="Phosphoglycerate mutase-like"/>
    <property type="match status" value="1"/>
</dbReference>
<comment type="caution">
    <text evidence="3">The sequence shown here is derived from an EMBL/GenBank/DDBJ whole genome shotgun (WGS) entry which is preliminary data.</text>
</comment>
<dbReference type="InterPro" id="IPR050275">
    <property type="entry name" value="PGM_Phosphatase"/>
</dbReference>
<protein>
    <recommendedName>
        <fullName evidence="5">Phosphoglycerate mutase</fullName>
    </recommendedName>
</protein>
<feature type="binding site" evidence="2">
    <location>
        <position position="85"/>
    </location>
    <ligand>
        <name>substrate</name>
    </ligand>
</feature>
<keyword evidence="4" id="KW-1185">Reference proteome</keyword>
<evidence type="ECO:0000256" key="1">
    <source>
        <dbReference type="PIRSR" id="PIRSR613078-1"/>
    </source>
</evidence>
<accession>A0A4R5NLD2</accession>
<gene>
    <name evidence="3" type="ORF">C5L31_000981</name>
</gene>
<dbReference type="STRING" id="1122149.FD44_GL000655"/>
<dbReference type="PANTHER" id="PTHR48100:SF1">
    <property type="entry name" value="HISTIDINE PHOSPHATASE FAMILY PROTEIN-RELATED"/>
    <property type="match status" value="1"/>
</dbReference>
<proteinExistence type="predicted"/>
<evidence type="ECO:0000313" key="3">
    <source>
        <dbReference type="EMBL" id="TDG75104.1"/>
    </source>
</evidence>
<dbReference type="PANTHER" id="PTHR48100">
    <property type="entry name" value="BROAD-SPECIFICITY PHOSPHATASE YOR283W-RELATED"/>
    <property type="match status" value="1"/>
</dbReference>
<dbReference type="Proteomes" id="UP000294854">
    <property type="component" value="Unassembled WGS sequence"/>
</dbReference>
<sequence>MGTSFFEFRGRNWHNKSNVNFVNEGINLKIFFVRHGKTKWNLESRYQGSGGDSPLLPESYTAMKQAGDYLSQFNFSHVYASPIKRARVTAQNIISQFDYAVPLTLLSRLTEFNLGKMEGQKFVDVQHQFPEEFEAFRSHPEAYKANIIGGESFSDVINRMTPAIRLISQHFDAPTDNVLVVSHGAALNAEINALLGIPLANLRDRGGLANTSTTILETNDGGQNFILNKWNDTEYLTGALDQTSTI</sequence>
<evidence type="ECO:0008006" key="5">
    <source>
        <dbReference type="Google" id="ProtNLM"/>
    </source>
</evidence>
<dbReference type="Pfam" id="PF00300">
    <property type="entry name" value="His_Phos_1"/>
    <property type="match status" value="1"/>
</dbReference>
<feature type="binding site" evidence="2">
    <location>
        <begin position="34"/>
        <end position="41"/>
    </location>
    <ligand>
        <name>substrate</name>
    </ligand>
</feature>
<organism evidence="3 4">
    <name type="scientific">Secundilactobacillus malefermentans</name>
    <dbReference type="NCBI Taxonomy" id="176292"/>
    <lineage>
        <taxon>Bacteria</taxon>
        <taxon>Bacillati</taxon>
        <taxon>Bacillota</taxon>
        <taxon>Bacilli</taxon>
        <taxon>Lactobacillales</taxon>
        <taxon>Lactobacillaceae</taxon>
        <taxon>Secundilactobacillus</taxon>
    </lineage>
</organism>
<dbReference type="AlphaFoldDB" id="A0A4R5NLD2"/>
<dbReference type="SMART" id="SM00855">
    <property type="entry name" value="PGAM"/>
    <property type="match status" value="1"/>
</dbReference>
<feature type="active site" description="Tele-phosphohistidine intermediate" evidence="1">
    <location>
        <position position="35"/>
    </location>
</feature>
<feature type="active site" description="Proton donor/acceptor" evidence="1">
    <location>
        <position position="111"/>
    </location>
</feature>
<evidence type="ECO:0000256" key="2">
    <source>
        <dbReference type="PIRSR" id="PIRSR613078-2"/>
    </source>
</evidence>